<organism evidence="5 6">
    <name type="scientific">Pseudo-nitzschia multistriata</name>
    <dbReference type="NCBI Taxonomy" id="183589"/>
    <lineage>
        <taxon>Eukaryota</taxon>
        <taxon>Sar</taxon>
        <taxon>Stramenopiles</taxon>
        <taxon>Ochrophyta</taxon>
        <taxon>Bacillariophyta</taxon>
        <taxon>Bacillariophyceae</taxon>
        <taxon>Bacillariophycidae</taxon>
        <taxon>Bacillariales</taxon>
        <taxon>Bacillariaceae</taxon>
        <taxon>Pseudo-nitzschia</taxon>
    </lineage>
</organism>
<feature type="transmembrane region" description="Helical" evidence="3">
    <location>
        <begin position="26"/>
        <end position="49"/>
    </location>
</feature>
<feature type="region of interest" description="Disordered" evidence="2">
    <location>
        <begin position="442"/>
        <end position="540"/>
    </location>
</feature>
<feature type="transmembrane region" description="Helical" evidence="3">
    <location>
        <begin position="1069"/>
        <end position="1089"/>
    </location>
</feature>
<gene>
    <name evidence="5" type="ORF">PSNMU_V1.4_AUG-EV-PASAV3_0059860</name>
</gene>
<evidence type="ECO:0000259" key="4">
    <source>
        <dbReference type="Pfam" id="PF02714"/>
    </source>
</evidence>
<dbReference type="Pfam" id="PF02714">
    <property type="entry name" value="RSN1_7TM"/>
    <property type="match status" value="1"/>
</dbReference>
<evidence type="ECO:0000256" key="3">
    <source>
        <dbReference type="SAM" id="Phobius"/>
    </source>
</evidence>
<proteinExistence type="predicted"/>
<evidence type="ECO:0000313" key="5">
    <source>
        <dbReference type="EMBL" id="VEU39142.1"/>
    </source>
</evidence>
<keyword evidence="3" id="KW-1133">Transmembrane helix</keyword>
<sequence length="1214" mass="136798">MSMNTTLDTLQNSKVEELRTAIGSSLYFGIACLIGCMIFFGVVIQFDFIEDLTPRAANRPKSVIKNAIMHGIPNNTSKHKNQFYYYPIAWINWAYKLTYRDCMFGIPGTGTRKDGWEGPLLKTNLDAVILLRFHALLFKIGLLVAVLCTFIILPVNMTAGCDPEVFGKGTCMIHEHRSHGFLLTTISHIPDKFYYESLDGISDEGPDISTGSILASVLGRPNKDNYTDDLDSDDDRFEEKRSTQLARDWWVANQTWRIWATMLSCLAIYGYTFYLLTKEWVEVINLRKTFFLEANHYGQRMRELNKLENELFSKRNKSDEANPKRLNDGENSYRRWMTHPEIREVPPSVSTYSVLYQLPKSMVTCGNDGDTQVDRQLEATAKFFDDIVAPQPGYSSSVVAVTVIPANARLVAIAWNKWSACERLIQLIRHIRSLIEEKQSKKCCCPNGSEGEESKKGLEAETNGDDIDVESGDNEGDEPTHPEAVNNSDDDDDDDGGGHNADTELVQSDESAANSLDHDASMKKKESRIDQEPDLVQNPAREQKLARFRYDDFDIAKYAKSLGFIAEVDYMTDFVEGMGVEEFSVFAYMCALMAGGPGLKKKLVNICSIEKLEAEEADAKEALRKAHEELLEARLDVVNVEDDVKLDSDEYNAIITVGSGENIEMEHESVPKFGLSLNDSNQLGLSKHELQAMLPSTEAKTAPTGMVQKVIFHMKRVYFGIDDAAPSLEYYGVEDHSRGNVAYKTDVEHPAYAVVTFTSRHSAVIARQCLADGGATNSWRQIDDIPIYPLADAPAMMCFPRGCMRPVTPTISFTSKKIRRGIICTFLVLFTSFYVWPINKINSLIMNEKVIVGRFGISPELYQKYAPSVSGLTQALLFSVCPMIFRFVASCEGSASSMQKAEQRALIFFWYFYLIARFMGQILFEAITKFLQGQTSSVEKVVTSALSDLAKTVPERLGPFALSYVIFISTISWPLLYFLQLNNYLTTIFRLGWINRLLKGGGPAAEIPYRIYVDHGYILACMTSLAPLCPLLGPFALMYYVILAPMLRWLVVFAYRPRWDGGGDKWPQIHHIIVTSLLLGQIITSISFFLKGNVYEGLVIAFCIFPTLLCNSIILERFLRPFKDSSLLQTGRIYNANKAKDVSISEREEFRRWLVDCHKASYLPTCLSGGKTSLFTAEPALTVPKVGEEVAHSQQWKDLLRRQKTQKGRILRHD</sequence>
<feature type="transmembrane region" description="Helical" evidence="3">
    <location>
        <begin position="256"/>
        <end position="277"/>
    </location>
</feature>
<keyword evidence="1" id="KW-0175">Coiled coil</keyword>
<protein>
    <recommendedName>
        <fullName evidence="4">CSC1/OSCA1-like 7TM region domain-containing protein</fullName>
    </recommendedName>
</protein>
<dbReference type="OrthoDB" id="2150324at2759"/>
<feature type="coiled-coil region" evidence="1">
    <location>
        <begin position="609"/>
        <end position="643"/>
    </location>
</feature>
<evidence type="ECO:0000256" key="2">
    <source>
        <dbReference type="SAM" id="MobiDB-lite"/>
    </source>
</evidence>
<dbReference type="InterPro" id="IPR003864">
    <property type="entry name" value="CSC1/OSCA1-like_7TM"/>
</dbReference>
<dbReference type="PANTHER" id="PTHR13018:SF5">
    <property type="entry name" value="RE44586P"/>
    <property type="match status" value="1"/>
</dbReference>
<feature type="compositionally biased region" description="Polar residues" evidence="2">
    <location>
        <begin position="505"/>
        <end position="514"/>
    </location>
</feature>
<dbReference type="Proteomes" id="UP000291116">
    <property type="component" value="Unassembled WGS sequence"/>
</dbReference>
<feature type="transmembrane region" description="Helical" evidence="3">
    <location>
        <begin position="961"/>
        <end position="979"/>
    </location>
</feature>
<dbReference type="EMBL" id="CAACVS010000206">
    <property type="protein sequence ID" value="VEU39142.1"/>
    <property type="molecule type" value="Genomic_DNA"/>
</dbReference>
<accession>A0A448ZAQ0</accession>
<keyword evidence="3" id="KW-0812">Transmembrane</keyword>
<feature type="compositionally biased region" description="Basic and acidic residues" evidence="2">
    <location>
        <begin position="516"/>
        <end position="531"/>
    </location>
</feature>
<evidence type="ECO:0000313" key="6">
    <source>
        <dbReference type="Proteomes" id="UP000291116"/>
    </source>
</evidence>
<feature type="transmembrane region" description="Helical" evidence="3">
    <location>
        <begin position="1039"/>
        <end position="1057"/>
    </location>
</feature>
<feature type="transmembrane region" description="Helical" evidence="3">
    <location>
        <begin position="1095"/>
        <end position="1115"/>
    </location>
</feature>
<dbReference type="PANTHER" id="PTHR13018">
    <property type="entry name" value="PROBABLE MEMBRANE PROTEIN DUF221-RELATED"/>
    <property type="match status" value="1"/>
</dbReference>
<dbReference type="AlphaFoldDB" id="A0A448ZAQ0"/>
<reference evidence="5 6" key="1">
    <citation type="submission" date="2019-01" db="EMBL/GenBank/DDBJ databases">
        <authorList>
            <person name="Ferrante I. M."/>
        </authorList>
    </citation>
    <scope>NUCLEOTIDE SEQUENCE [LARGE SCALE GENOMIC DNA]</scope>
    <source>
        <strain evidence="5 6">B856</strain>
    </source>
</reference>
<dbReference type="InterPro" id="IPR045122">
    <property type="entry name" value="Csc1-like"/>
</dbReference>
<feature type="transmembrane region" description="Helical" evidence="3">
    <location>
        <begin position="129"/>
        <end position="153"/>
    </location>
</feature>
<keyword evidence="6" id="KW-1185">Reference proteome</keyword>
<dbReference type="GO" id="GO:0005227">
    <property type="term" value="F:calcium-activated cation channel activity"/>
    <property type="evidence" value="ECO:0007669"/>
    <property type="project" value="InterPro"/>
</dbReference>
<feature type="compositionally biased region" description="Acidic residues" evidence="2">
    <location>
        <begin position="462"/>
        <end position="477"/>
    </location>
</feature>
<feature type="domain" description="CSC1/OSCA1-like 7TM region" evidence="4">
    <location>
        <begin position="821"/>
        <end position="1084"/>
    </location>
</feature>
<keyword evidence="3" id="KW-0472">Membrane</keyword>
<feature type="transmembrane region" description="Helical" evidence="3">
    <location>
        <begin position="905"/>
        <end position="924"/>
    </location>
</feature>
<evidence type="ECO:0000256" key="1">
    <source>
        <dbReference type="SAM" id="Coils"/>
    </source>
</evidence>
<name>A0A448ZAQ0_9STRA</name>
<dbReference type="GO" id="GO:0005886">
    <property type="term" value="C:plasma membrane"/>
    <property type="evidence" value="ECO:0007669"/>
    <property type="project" value="TreeGrafter"/>
</dbReference>
<feature type="transmembrane region" description="Helical" evidence="3">
    <location>
        <begin position="821"/>
        <end position="838"/>
    </location>
</feature>